<dbReference type="Pfam" id="PF07729">
    <property type="entry name" value="FCD"/>
    <property type="match status" value="1"/>
</dbReference>
<dbReference type="InterPro" id="IPR036388">
    <property type="entry name" value="WH-like_DNA-bd_sf"/>
</dbReference>
<dbReference type="GeneID" id="303172000"/>
<dbReference type="OrthoDB" id="8680240at2"/>
<keyword evidence="6" id="KW-1185">Reference proteome</keyword>
<dbReference type="EMBL" id="FUHU01000010">
    <property type="protein sequence ID" value="SJM49903.1"/>
    <property type="molecule type" value="Genomic_DNA"/>
</dbReference>
<dbReference type="Proteomes" id="UP000195787">
    <property type="component" value="Unassembled WGS sequence"/>
</dbReference>
<dbReference type="SUPFAM" id="SSF46785">
    <property type="entry name" value="Winged helix' DNA-binding domain"/>
    <property type="match status" value="1"/>
</dbReference>
<evidence type="ECO:0000313" key="6">
    <source>
        <dbReference type="Proteomes" id="UP000195787"/>
    </source>
</evidence>
<dbReference type="PANTHER" id="PTHR43537">
    <property type="entry name" value="TRANSCRIPTIONAL REGULATOR, GNTR FAMILY"/>
    <property type="match status" value="1"/>
</dbReference>
<dbReference type="GO" id="GO:0003677">
    <property type="term" value="F:DNA binding"/>
    <property type="evidence" value="ECO:0007669"/>
    <property type="project" value="UniProtKB-KW"/>
</dbReference>
<keyword evidence="3" id="KW-0804">Transcription</keyword>
<dbReference type="AlphaFoldDB" id="A0A1R4F249"/>
<dbReference type="PANTHER" id="PTHR43537:SF5">
    <property type="entry name" value="UXU OPERON TRANSCRIPTIONAL REGULATOR"/>
    <property type="match status" value="1"/>
</dbReference>
<evidence type="ECO:0000256" key="1">
    <source>
        <dbReference type="ARBA" id="ARBA00023015"/>
    </source>
</evidence>
<name>A0A1R4F249_9MICO</name>
<protein>
    <submittedName>
        <fullName evidence="5">Transcriptional regulator, GntR family</fullName>
    </submittedName>
</protein>
<dbReference type="CDD" id="cd07377">
    <property type="entry name" value="WHTH_GntR"/>
    <property type="match status" value="1"/>
</dbReference>
<evidence type="ECO:0000313" key="5">
    <source>
        <dbReference type="EMBL" id="SJM49903.1"/>
    </source>
</evidence>
<dbReference type="InterPro" id="IPR011711">
    <property type="entry name" value="GntR_C"/>
</dbReference>
<dbReference type="SUPFAM" id="SSF48008">
    <property type="entry name" value="GntR ligand-binding domain-like"/>
    <property type="match status" value="1"/>
</dbReference>
<dbReference type="Pfam" id="PF00392">
    <property type="entry name" value="GntR"/>
    <property type="match status" value="1"/>
</dbReference>
<organism evidence="5 6">
    <name type="scientific">Agrococcus casei LMG 22410</name>
    <dbReference type="NCBI Taxonomy" id="1255656"/>
    <lineage>
        <taxon>Bacteria</taxon>
        <taxon>Bacillati</taxon>
        <taxon>Actinomycetota</taxon>
        <taxon>Actinomycetes</taxon>
        <taxon>Micrococcales</taxon>
        <taxon>Microbacteriaceae</taxon>
        <taxon>Agrococcus</taxon>
    </lineage>
</organism>
<dbReference type="PROSITE" id="PS50949">
    <property type="entry name" value="HTH_GNTR"/>
    <property type="match status" value="1"/>
</dbReference>
<dbReference type="InterPro" id="IPR000524">
    <property type="entry name" value="Tscrpt_reg_HTH_GntR"/>
</dbReference>
<keyword evidence="1" id="KW-0805">Transcription regulation</keyword>
<accession>A0A1R4F249</accession>
<reference evidence="5 6" key="1">
    <citation type="submission" date="2017-02" db="EMBL/GenBank/DDBJ databases">
        <authorList>
            <person name="Peterson S.W."/>
        </authorList>
    </citation>
    <scope>NUCLEOTIDE SEQUENCE [LARGE SCALE GENOMIC DNA]</scope>
    <source>
        <strain evidence="5 6">LMG 22410</strain>
    </source>
</reference>
<evidence type="ECO:0000256" key="2">
    <source>
        <dbReference type="ARBA" id="ARBA00023125"/>
    </source>
</evidence>
<dbReference type="Gene3D" id="1.10.10.10">
    <property type="entry name" value="Winged helix-like DNA-binding domain superfamily/Winged helix DNA-binding domain"/>
    <property type="match status" value="1"/>
</dbReference>
<dbReference type="SMART" id="SM00345">
    <property type="entry name" value="HTH_GNTR"/>
    <property type="match status" value="1"/>
</dbReference>
<dbReference type="PRINTS" id="PR00035">
    <property type="entry name" value="HTHGNTR"/>
</dbReference>
<gene>
    <name evidence="5" type="ORF">CZ674_02155</name>
</gene>
<feature type="domain" description="HTH gntR-type" evidence="4">
    <location>
        <begin position="1"/>
        <end position="69"/>
    </location>
</feature>
<proteinExistence type="predicted"/>
<dbReference type="Gene3D" id="1.20.120.530">
    <property type="entry name" value="GntR ligand-binding domain-like"/>
    <property type="match status" value="1"/>
</dbReference>
<evidence type="ECO:0000259" key="4">
    <source>
        <dbReference type="PROSITE" id="PS50949"/>
    </source>
</evidence>
<dbReference type="InterPro" id="IPR036390">
    <property type="entry name" value="WH_DNA-bd_sf"/>
</dbReference>
<evidence type="ECO:0000256" key="3">
    <source>
        <dbReference type="ARBA" id="ARBA00023163"/>
    </source>
</evidence>
<dbReference type="GO" id="GO:0003700">
    <property type="term" value="F:DNA-binding transcription factor activity"/>
    <property type="evidence" value="ECO:0007669"/>
    <property type="project" value="InterPro"/>
</dbReference>
<keyword evidence="2" id="KW-0238">DNA-binding</keyword>
<sequence>MSVTDDAISRIKQMIQSGELSPGDRLPPEQELSERLGLSRSSMREAVKALATMRVLDVRRGDGTYVTSLRPSLLIETMSFILDYHSDSAVMEVFEARSLLEPGIAVLAAQRASADQIAEMEAHLDKIDETSDTEDLVTHDLEFHRMLAEATGNDYLVGLIEAIGSQTWRARVWRGVTESNAVARTLGEHRQILASIRERDETVARAAMTLHISGAERWISTELDESAD</sequence>
<dbReference type="SMART" id="SM00895">
    <property type="entry name" value="FCD"/>
    <property type="match status" value="1"/>
</dbReference>
<dbReference type="InterPro" id="IPR008920">
    <property type="entry name" value="TF_FadR/GntR_C"/>
</dbReference>
<dbReference type="RefSeq" id="WP_086990814.1">
    <property type="nucleotide sequence ID" value="NZ_FUHU01000010.1"/>
</dbReference>